<dbReference type="InterPro" id="IPR046470">
    <property type="entry name" value="SAM_HAT_C"/>
</dbReference>
<dbReference type="Gene3D" id="2.40.30.90">
    <property type="entry name" value="Bacterial fluorinating enzyme like"/>
    <property type="match status" value="1"/>
</dbReference>
<feature type="domain" description="S-adenosyl-l-methionine hydroxide adenosyltransferase N-terminal" evidence="3">
    <location>
        <begin position="8"/>
        <end position="155"/>
    </location>
</feature>
<dbReference type="Gene3D" id="3.40.50.10790">
    <property type="entry name" value="S-adenosyl-l-methionine hydroxide adenosyltransferase, N-terminal"/>
    <property type="match status" value="1"/>
</dbReference>
<dbReference type="PIRSF" id="PIRSF006779">
    <property type="entry name" value="UCP006779"/>
    <property type="match status" value="1"/>
</dbReference>
<dbReference type="STRING" id="760011.Spico_1391"/>
<proteinExistence type="inferred from homology"/>
<accession>F4GHK6</accession>
<protein>
    <recommendedName>
        <fullName evidence="7">DNA-directed RNA polymerase subunit delta</fullName>
    </recommendedName>
</protein>
<dbReference type="InterPro" id="IPR023227">
    <property type="entry name" value="SAM_OH_AdoTrfase_C_sf"/>
</dbReference>
<evidence type="ECO:0000259" key="4">
    <source>
        <dbReference type="Pfam" id="PF20257"/>
    </source>
</evidence>
<evidence type="ECO:0000256" key="2">
    <source>
        <dbReference type="ARBA" id="ARBA00024035"/>
    </source>
</evidence>
<reference evidence="6" key="1">
    <citation type="submission" date="2011-04" db="EMBL/GenBank/DDBJ databases">
        <title>The complete genome of Spirochaeta coccoides DSM 17374.</title>
        <authorList>
            <person name="Lucas S."/>
            <person name="Copeland A."/>
            <person name="Lapidus A."/>
            <person name="Bruce D."/>
            <person name="Goodwin L."/>
            <person name="Pitluck S."/>
            <person name="Peters L."/>
            <person name="Kyrpides N."/>
            <person name="Mavromatis K."/>
            <person name="Pagani I."/>
            <person name="Ivanova N."/>
            <person name="Ovchinnikova G."/>
            <person name="Lu M."/>
            <person name="Detter J.C."/>
            <person name="Tapia R."/>
            <person name="Han C."/>
            <person name="Land M."/>
            <person name="Hauser L."/>
            <person name="Markowitz V."/>
            <person name="Cheng J.-F."/>
            <person name="Hugenholtz P."/>
            <person name="Woyke T."/>
            <person name="Wu D."/>
            <person name="Spring S."/>
            <person name="Schroeder M."/>
            <person name="Brambilla E."/>
            <person name="Klenk H.-P."/>
            <person name="Eisen J.A."/>
        </authorList>
    </citation>
    <scope>NUCLEOTIDE SEQUENCE [LARGE SCALE GENOMIC DNA]</scope>
    <source>
        <strain evidence="6">ATCC BAA-1237 / DSM 17374 / SPN1</strain>
    </source>
</reference>
<name>F4GHK6_PARC1</name>
<comment type="similarity">
    <text evidence="2">Belongs to the SAM hydrolase / SAM-dependent halogenase family.</text>
</comment>
<feature type="domain" description="S-adenosyl-l-methionine hydroxide adenosyltransferase C-terminal" evidence="4">
    <location>
        <begin position="181"/>
        <end position="274"/>
    </location>
</feature>
<keyword evidence="6" id="KW-1185">Reference proteome</keyword>
<dbReference type="PANTHER" id="PTHR35092:SF1">
    <property type="entry name" value="CHLORINASE MJ1651"/>
    <property type="match status" value="1"/>
</dbReference>
<dbReference type="PANTHER" id="PTHR35092">
    <property type="entry name" value="CHLORINASE MJ1651"/>
    <property type="match status" value="1"/>
</dbReference>
<dbReference type="InterPro" id="IPR002747">
    <property type="entry name" value="SAM_OH_AdoTrfase"/>
</dbReference>
<evidence type="ECO:0008006" key="7">
    <source>
        <dbReference type="Google" id="ProtNLM"/>
    </source>
</evidence>
<dbReference type="InterPro" id="IPR023228">
    <property type="entry name" value="SAM_OH_AdoTrfase_N_sf"/>
</dbReference>
<reference evidence="5 6" key="2">
    <citation type="journal article" date="2012" name="Stand. Genomic Sci.">
        <title>Complete genome sequence of the termite hindgut bacterium Spirochaeta coccoides type strain (SPN1(T)), reclassification in the genus Sphaerochaeta as Sphaerochaeta coccoides comb. nov. and emendations of the family Spirochaetaceae and the genus Sphaerochaeta.</title>
        <authorList>
            <person name="Abt B."/>
            <person name="Han C."/>
            <person name="Scheuner C."/>
            <person name="Lu M."/>
            <person name="Lapidus A."/>
            <person name="Nolan M."/>
            <person name="Lucas S."/>
            <person name="Hammon N."/>
            <person name="Deshpande S."/>
            <person name="Cheng J.F."/>
            <person name="Tapia R."/>
            <person name="Goodwin L.A."/>
            <person name="Pitluck S."/>
            <person name="Liolios K."/>
            <person name="Pagani I."/>
            <person name="Ivanova N."/>
            <person name="Mavromatis K."/>
            <person name="Mikhailova N."/>
            <person name="Huntemann M."/>
            <person name="Pati A."/>
            <person name="Chen A."/>
            <person name="Palaniappan K."/>
            <person name="Land M."/>
            <person name="Hauser L."/>
            <person name="Brambilla E.M."/>
            <person name="Rohde M."/>
            <person name="Spring S."/>
            <person name="Gronow S."/>
            <person name="Goker M."/>
            <person name="Woyke T."/>
            <person name="Bristow J."/>
            <person name="Eisen J.A."/>
            <person name="Markowitz V."/>
            <person name="Hugenholtz P."/>
            <person name="Kyrpides N.C."/>
            <person name="Klenk H.P."/>
            <person name="Detter J.C."/>
        </authorList>
    </citation>
    <scope>NUCLEOTIDE SEQUENCE [LARGE SCALE GENOMIC DNA]</scope>
    <source>
        <strain evidence="6">ATCC BAA-1237 / DSM 17374 / SPN1</strain>
    </source>
</reference>
<dbReference type="InterPro" id="IPR046469">
    <property type="entry name" value="SAM_HAT_N"/>
</dbReference>
<evidence type="ECO:0000313" key="5">
    <source>
        <dbReference type="EMBL" id="AEC02595.1"/>
    </source>
</evidence>
<organism evidence="5 6">
    <name type="scientific">Parasphaerochaeta coccoides (strain ATCC BAA-1237 / DSM 17374 / SPN1)</name>
    <name type="common">Sphaerochaeta coccoides</name>
    <dbReference type="NCBI Taxonomy" id="760011"/>
    <lineage>
        <taxon>Bacteria</taxon>
        <taxon>Pseudomonadati</taxon>
        <taxon>Spirochaetota</taxon>
        <taxon>Spirochaetia</taxon>
        <taxon>Spirochaetales</taxon>
        <taxon>Sphaerochaetaceae</taxon>
        <taxon>Parasphaerochaeta</taxon>
    </lineage>
</organism>
<dbReference type="HOGENOM" id="CLU_059734_0_0_12"/>
<keyword evidence="1" id="KW-0949">S-adenosyl-L-methionine</keyword>
<dbReference type="Proteomes" id="UP000007939">
    <property type="component" value="Chromosome"/>
</dbReference>
<dbReference type="eggNOG" id="COG1912">
    <property type="taxonomic scope" value="Bacteria"/>
</dbReference>
<evidence type="ECO:0000256" key="1">
    <source>
        <dbReference type="ARBA" id="ARBA00022691"/>
    </source>
</evidence>
<dbReference type="RefSeq" id="WP_013739990.1">
    <property type="nucleotide sequence ID" value="NC_015436.1"/>
</dbReference>
<dbReference type="Pfam" id="PF20257">
    <property type="entry name" value="SAM_HAT_C"/>
    <property type="match status" value="1"/>
</dbReference>
<dbReference type="AlphaFoldDB" id="F4GHK6"/>
<dbReference type="SUPFAM" id="SSF102522">
    <property type="entry name" value="Bacterial fluorinating enzyme, N-terminal domain"/>
    <property type="match status" value="1"/>
</dbReference>
<evidence type="ECO:0000313" key="6">
    <source>
        <dbReference type="Proteomes" id="UP000007939"/>
    </source>
</evidence>
<dbReference type="KEGG" id="scc:Spico_1391"/>
<sequence>MKMNRTLVFQTDFGRTDGAVAAMYGVALDINPELKIFDLSHEVPPYHIFEASYNLVQTLSYWAEGTVFISVVDPGVGTDRKSIVVRTRSGHFVVTPDNGTLTHIAKDVGIEEAREIEESLHRRPGSSESYTFHGRDLYAVTGAKLAAGLIPFDAVGPVLPLSSLVILPTTQTEILPDEVKGSIDVLDARFGSLWTSVEREAFLTLGLKFGDLVDVSITGQGTPMYRSTIVYCHSFGDVPAGHPLVYVNSLYRMGVAINQGSFAKAYNIGTGQGWKVSFRRAGDDRK</sequence>
<dbReference type="SUPFAM" id="SSF101852">
    <property type="entry name" value="Bacterial fluorinating enzyme, C-terminal domain"/>
    <property type="match status" value="1"/>
</dbReference>
<gene>
    <name evidence="5" type="ordered locus">Spico_1391</name>
</gene>
<evidence type="ECO:0000259" key="3">
    <source>
        <dbReference type="Pfam" id="PF01887"/>
    </source>
</evidence>
<dbReference type="Pfam" id="PF01887">
    <property type="entry name" value="SAM_HAT_N"/>
    <property type="match status" value="1"/>
</dbReference>
<dbReference type="EMBL" id="CP002659">
    <property type="protein sequence ID" value="AEC02595.1"/>
    <property type="molecule type" value="Genomic_DNA"/>
</dbReference>